<protein>
    <recommendedName>
        <fullName evidence="4">Ycf15</fullName>
    </recommendedName>
</protein>
<evidence type="ECO:0000313" key="2">
    <source>
        <dbReference type="EMBL" id="GIY77349.1"/>
    </source>
</evidence>
<dbReference type="EMBL" id="BPLR01015609">
    <property type="protein sequence ID" value="GIY77349.1"/>
    <property type="molecule type" value="Genomic_DNA"/>
</dbReference>
<dbReference type="Proteomes" id="UP001054945">
    <property type="component" value="Unassembled WGS sequence"/>
</dbReference>
<organism evidence="2 3">
    <name type="scientific">Caerostris extrusa</name>
    <name type="common">Bark spider</name>
    <name type="synonym">Caerostris bankana</name>
    <dbReference type="NCBI Taxonomy" id="172846"/>
    <lineage>
        <taxon>Eukaryota</taxon>
        <taxon>Metazoa</taxon>
        <taxon>Ecdysozoa</taxon>
        <taxon>Arthropoda</taxon>
        <taxon>Chelicerata</taxon>
        <taxon>Arachnida</taxon>
        <taxon>Araneae</taxon>
        <taxon>Araneomorphae</taxon>
        <taxon>Entelegynae</taxon>
        <taxon>Araneoidea</taxon>
        <taxon>Araneidae</taxon>
        <taxon>Caerostris</taxon>
    </lineage>
</organism>
<evidence type="ECO:0000256" key="1">
    <source>
        <dbReference type="SAM" id="SignalP"/>
    </source>
</evidence>
<gene>
    <name evidence="2" type="ORF">CEXT_724851</name>
</gene>
<proteinExistence type="predicted"/>
<evidence type="ECO:0008006" key="4">
    <source>
        <dbReference type="Google" id="ProtNLM"/>
    </source>
</evidence>
<comment type="caution">
    <text evidence="2">The sequence shown here is derived from an EMBL/GenBank/DDBJ whole genome shotgun (WGS) entry which is preliminary data.</text>
</comment>
<keyword evidence="3" id="KW-1185">Reference proteome</keyword>
<feature type="signal peptide" evidence="1">
    <location>
        <begin position="1"/>
        <end position="19"/>
    </location>
</feature>
<evidence type="ECO:0000313" key="3">
    <source>
        <dbReference type="Proteomes" id="UP001054945"/>
    </source>
</evidence>
<dbReference type="AlphaFoldDB" id="A0AAV4W575"/>
<name>A0AAV4W575_CAEEX</name>
<reference evidence="2 3" key="1">
    <citation type="submission" date="2021-06" db="EMBL/GenBank/DDBJ databases">
        <title>Caerostris extrusa draft genome.</title>
        <authorList>
            <person name="Kono N."/>
            <person name="Arakawa K."/>
        </authorList>
    </citation>
    <scope>NUCLEOTIDE SEQUENCE [LARGE SCALE GENOMIC DNA]</scope>
</reference>
<accession>A0AAV4W575</accession>
<keyword evidence="1" id="KW-0732">Signal</keyword>
<sequence length="98" mass="11717">MFSLTGFLLNLLNFDSCYTVLHIHAHKQRVIDMLDIPHEKEWMYSSTRFADTESKQSHGRPQESRNYHQTWRGRASSIISFAFVHLRSITYRDTHKQY</sequence>
<feature type="chain" id="PRO_5043427924" description="Ycf15" evidence="1">
    <location>
        <begin position="20"/>
        <end position="98"/>
    </location>
</feature>